<dbReference type="EMBL" id="VCAO01000006">
    <property type="protein sequence ID" value="TMM46696.1"/>
    <property type="molecule type" value="Genomic_DNA"/>
</dbReference>
<dbReference type="RefSeq" id="WP_138618775.1">
    <property type="nucleotide sequence ID" value="NZ_VCAO01000006.1"/>
</dbReference>
<gene>
    <name evidence="2" type="ORF">FEV51_10715</name>
</gene>
<organism evidence="2 3">
    <name type="scientific">Qipengyuania marisflavi</name>
    <dbReference type="NCBI Taxonomy" id="2486356"/>
    <lineage>
        <taxon>Bacteria</taxon>
        <taxon>Pseudomonadati</taxon>
        <taxon>Pseudomonadota</taxon>
        <taxon>Alphaproteobacteria</taxon>
        <taxon>Sphingomonadales</taxon>
        <taxon>Erythrobacteraceae</taxon>
        <taxon>Qipengyuania</taxon>
    </lineage>
</organism>
<proteinExistence type="predicted"/>
<evidence type="ECO:0000256" key="1">
    <source>
        <dbReference type="SAM" id="MobiDB-lite"/>
    </source>
</evidence>
<evidence type="ECO:0000313" key="2">
    <source>
        <dbReference type="EMBL" id="TMM46696.1"/>
    </source>
</evidence>
<reference evidence="2 3" key="1">
    <citation type="submission" date="2019-05" db="EMBL/GenBank/DDBJ databases">
        <title>Erythrobacter marisflavi sp. nov., isolated from isolated from water of an estuary environment.</title>
        <authorList>
            <person name="Yoon J.-H."/>
        </authorList>
    </citation>
    <scope>NUCLEOTIDE SEQUENCE [LARGE SCALE GENOMIC DNA]</scope>
    <source>
        <strain evidence="2 3">KEM-5</strain>
    </source>
</reference>
<dbReference type="AlphaFoldDB" id="A0A5S3P773"/>
<name>A0A5S3P773_9SPHN</name>
<comment type="caution">
    <text evidence="2">The sequence shown here is derived from an EMBL/GenBank/DDBJ whole genome shotgun (WGS) entry which is preliminary data.</text>
</comment>
<accession>A0A5S3P773</accession>
<keyword evidence="3" id="KW-1185">Reference proteome</keyword>
<dbReference type="OrthoDB" id="7391946at2"/>
<feature type="region of interest" description="Disordered" evidence="1">
    <location>
        <begin position="1"/>
        <end position="36"/>
    </location>
</feature>
<feature type="compositionally biased region" description="Polar residues" evidence="1">
    <location>
        <begin position="26"/>
        <end position="36"/>
    </location>
</feature>
<protein>
    <submittedName>
        <fullName evidence="2">Uncharacterized protein</fullName>
    </submittedName>
</protein>
<sequence length="137" mass="14874">MAKKAKHITDTMGKKIARAGRKASDENTVPGPSTDPSTNLIIHDIVLRSAGRLTRLTLEKGLLGRRYGTRFAKDVVENRSLLHTLAAYGVTKLATRSLPGAALVGGGLLVKTIFDRSKSKRAAKRDGNRVLREQAKE</sequence>
<dbReference type="Proteomes" id="UP000309668">
    <property type="component" value="Unassembled WGS sequence"/>
</dbReference>
<evidence type="ECO:0000313" key="3">
    <source>
        <dbReference type="Proteomes" id="UP000309668"/>
    </source>
</evidence>